<evidence type="ECO:0000256" key="1">
    <source>
        <dbReference type="SAM" id="SignalP"/>
    </source>
</evidence>
<reference evidence="2 3" key="1">
    <citation type="submission" date="2016-08" db="EMBL/GenBank/DDBJ databases">
        <authorList>
            <person name="Seilhamer J.J."/>
        </authorList>
    </citation>
    <scope>NUCLEOTIDE SEQUENCE [LARGE SCALE GENOMIC DNA]</scope>
    <source>
        <strain evidence="2 3">A37T2</strain>
    </source>
</reference>
<keyword evidence="3" id="KW-1185">Reference proteome</keyword>
<sequence>MYMNRCYIPLLCALLIAGVSISHAQNKAAAVWPAAKANSWYKSHPWLTGADYIPHTAINQLEMWQADTFDPKTIDQEFGYAEGIGFNTMRVFLHSVAWSQDPKGFKSRLNQFLDIAAKHHITPMLVFFDDCWNKTPKQGLQPAPKPGVHNSGWMQDPGQPASEDAAIFPALEKYVKDILTSFAHDKRILLWDLYNEPGNGGKKDKSLPLLTKIFQWAKEVDPDQPISAGLWSWELETLNTFQVTHSDVITYHDYEELPWHLRVVQILKSYGRPLICTEYMARPRNSLFSTILPMLKKENVGAINWGFVSGKTNTIYAWDTPIPDGSEPAVWFHDIFRADGTPYKQEEVNLIKQLNEKK</sequence>
<gene>
    <name evidence="2" type="ORF">GA0116948_10413</name>
</gene>
<dbReference type="AlphaFoldDB" id="A0A1C4C8Y3"/>
<dbReference type="Proteomes" id="UP000242818">
    <property type="component" value="Unassembled WGS sequence"/>
</dbReference>
<name>A0A1C4C8Y3_9BACT</name>
<protein>
    <submittedName>
        <fullName evidence="2">Cellulase (Glycosyl hydrolase family 5)</fullName>
    </submittedName>
</protein>
<accession>A0A1C4C8Y3</accession>
<feature type="signal peptide" evidence="1">
    <location>
        <begin position="1"/>
        <end position="24"/>
    </location>
</feature>
<dbReference type="EMBL" id="FMAR01000004">
    <property type="protein sequence ID" value="SCC15587.1"/>
    <property type="molecule type" value="Genomic_DNA"/>
</dbReference>
<evidence type="ECO:0000313" key="3">
    <source>
        <dbReference type="Proteomes" id="UP000242818"/>
    </source>
</evidence>
<dbReference type="STRING" id="1335309.GA0116948_10413"/>
<keyword evidence="1" id="KW-0732">Signal</keyword>
<dbReference type="Gene3D" id="3.20.20.80">
    <property type="entry name" value="Glycosidases"/>
    <property type="match status" value="1"/>
</dbReference>
<dbReference type="GO" id="GO:0016787">
    <property type="term" value="F:hydrolase activity"/>
    <property type="evidence" value="ECO:0007669"/>
    <property type="project" value="UniProtKB-KW"/>
</dbReference>
<evidence type="ECO:0000313" key="2">
    <source>
        <dbReference type="EMBL" id="SCC15587.1"/>
    </source>
</evidence>
<feature type="chain" id="PRO_5008689781" evidence="1">
    <location>
        <begin position="25"/>
        <end position="358"/>
    </location>
</feature>
<dbReference type="InterPro" id="IPR017853">
    <property type="entry name" value="GH"/>
</dbReference>
<dbReference type="SUPFAM" id="SSF51445">
    <property type="entry name" value="(Trans)glycosidases"/>
    <property type="match status" value="1"/>
</dbReference>
<keyword evidence="2" id="KW-0378">Hydrolase</keyword>
<proteinExistence type="predicted"/>
<organism evidence="2 3">
    <name type="scientific">Chitinophaga costaii</name>
    <dbReference type="NCBI Taxonomy" id="1335309"/>
    <lineage>
        <taxon>Bacteria</taxon>
        <taxon>Pseudomonadati</taxon>
        <taxon>Bacteroidota</taxon>
        <taxon>Chitinophagia</taxon>
        <taxon>Chitinophagales</taxon>
        <taxon>Chitinophagaceae</taxon>
        <taxon>Chitinophaga</taxon>
    </lineage>
</organism>